<evidence type="ECO:0000259" key="7">
    <source>
        <dbReference type="PROSITE" id="PS50943"/>
    </source>
</evidence>
<dbReference type="SMART" id="SM00530">
    <property type="entry name" value="HTH_XRE"/>
    <property type="match status" value="1"/>
</dbReference>
<dbReference type="PANTHER" id="PTHR10245:SF15">
    <property type="entry name" value="ENDOTHELIAL DIFFERENTIATION-RELATED FACTOR 1"/>
    <property type="match status" value="1"/>
</dbReference>
<dbReference type="Gene3D" id="1.10.260.40">
    <property type="entry name" value="lambda repressor-like DNA-binding domains"/>
    <property type="match status" value="1"/>
</dbReference>
<evidence type="ECO:0000313" key="8">
    <source>
        <dbReference type="EMBL" id="CCF57793.1"/>
    </source>
</evidence>
<dbReference type="KEGG" id="kaf:KAFR_0D01470"/>
<dbReference type="eggNOG" id="KOG3398">
    <property type="taxonomic scope" value="Eukaryota"/>
</dbReference>
<dbReference type="Pfam" id="PF08523">
    <property type="entry name" value="MBF1"/>
    <property type="match status" value="1"/>
</dbReference>
<evidence type="ECO:0000256" key="5">
    <source>
        <dbReference type="ARBA" id="ARBA00035107"/>
    </source>
</evidence>
<dbReference type="STRING" id="1071382.H2ATU3"/>
<accession>H2ATU3</accession>
<name>H2ATU3_KAZAF</name>
<keyword evidence="3" id="KW-0238">DNA-binding</keyword>
<dbReference type="InParanoid" id="H2ATU3"/>
<evidence type="ECO:0000256" key="2">
    <source>
        <dbReference type="ARBA" id="ARBA00023015"/>
    </source>
</evidence>
<evidence type="ECO:0000313" key="9">
    <source>
        <dbReference type="Proteomes" id="UP000005220"/>
    </source>
</evidence>
<gene>
    <name evidence="8" type="primary">KAFR0D01470</name>
    <name evidence="8" type="ORF">KAFR_0D01470</name>
</gene>
<feature type="region of interest" description="Disordered" evidence="6">
    <location>
        <begin position="1"/>
        <end position="39"/>
    </location>
</feature>
<dbReference type="AlphaFoldDB" id="H2ATU3"/>
<dbReference type="OrthoDB" id="10253401at2759"/>
<evidence type="ECO:0000256" key="1">
    <source>
        <dbReference type="ARBA" id="ARBA00009802"/>
    </source>
</evidence>
<dbReference type="Pfam" id="PF01381">
    <property type="entry name" value="HTH_3"/>
    <property type="match status" value="1"/>
</dbReference>
<keyword evidence="4" id="KW-0804">Transcription</keyword>
<dbReference type="InterPro" id="IPR001387">
    <property type="entry name" value="Cro/C1-type_HTH"/>
</dbReference>
<proteinExistence type="inferred from homology"/>
<dbReference type="CDD" id="cd00093">
    <property type="entry name" value="HTH_XRE"/>
    <property type="match status" value="1"/>
</dbReference>
<dbReference type="InterPro" id="IPR013729">
    <property type="entry name" value="MBF1_N"/>
</dbReference>
<comment type="similarity">
    <text evidence="1">Belongs to the MBF1 family.</text>
</comment>
<dbReference type="PANTHER" id="PTHR10245">
    <property type="entry name" value="ENDOTHELIAL DIFFERENTIATION-RELATED FACTOR 1 MULTIPROTEIN BRIDGING FACTOR 1"/>
    <property type="match status" value="1"/>
</dbReference>
<keyword evidence="2" id="KW-0805">Transcription regulation</keyword>
<dbReference type="SUPFAM" id="SSF47413">
    <property type="entry name" value="lambda repressor-like DNA-binding domains"/>
    <property type="match status" value="1"/>
</dbReference>
<protein>
    <recommendedName>
        <fullName evidence="7">HTH cro/C1-type domain-containing protein</fullName>
    </recommendedName>
</protein>
<evidence type="ECO:0000256" key="6">
    <source>
        <dbReference type="SAM" id="MobiDB-lite"/>
    </source>
</evidence>
<dbReference type="RefSeq" id="XP_003956928.1">
    <property type="nucleotide sequence ID" value="XM_003956879.1"/>
</dbReference>
<dbReference type="InterPro" id="IPR010982">
    <property type="entry name" value="Lambda_DNA-bd_dom_sf"/>
</dbReference>
<reference evidence="8 9" key="1">
    <citation type="journal article" date="2011" name="Proc. Natl. Acad. Sci. U.S.A.">
        <title>Evolutionary erosion of yeast sex chromosomes by mating-type switching accidents.</title>
        <authorList>
            <person name="Gordon J.L."/>
            <person name="Armisen D."/>
            <person name="Proux-Wera E."/>
            <person name="Oheigeartaigh S.S."/>
            <person name="Byrne K.P."/>
            <person name="Wolfe K.H."/>
        </authorList>
    </citation>
    <scope>NUCLEOTIDE SEQUENCE [LARGE SCALE GENOMIC DNA]</scope>
    <source>
        <strain evidence="9">ATCC 22294 / BCRC 22015 / CBS 2517 / CECT 1963 / NBRC 1671 / NRRL Y-8276</strain>
    </source>
</reference>
<dbReference type="Proteomes" id="UP000005220">
    <property type="component" value="Chromosome 4"/>
</dbReference>
<dbReference type="GO" id="GO:0005634">
    <property type="term" value="C:nucleus"/>
    <property type="evidence" value="ECO:0007669"/>
    <property type="project" value="TreeGrafter"/>
</dbReference>
<sequence>MSEWESTTIIGKRARRPGQAGPRSNVARTQSEINAAKREGMVLSVDKKQYTTGNSKLKNTEGQRLTKVDRETDIVKVKKIDPVVSRTISKIRTEKKMSQKELATKVNEKPNIINDYESGRATANQQVLGKLERALGVRLRGKDVGEPLGGPKKK</sequence>
<comment type="function">
    <text evidence="5">Transcriptional coactivator that stimulates GCN4-dependent transcriptional activity by bridging the DNA-binding region of GCN4 and TBP (SPT15), thereby recruiting TBP to GCN4-bound promoters. Involved in induction of the ribosome quality control (RQC) pathway; a pathway that degrades nascent peptide chains during problematic translation. Required to prevent stalled ribosomes from frameshifting.</text>
</comment>
<evidence type="ECO:0000256" key="4">
    <source>
        <dbReference type="ARBA" id="ARBA00023163"/>
    </source>
</evidence>
<keyword evidence="9" id="KW-1185">Reference proteome</keyword>
<dbReference type="GeneID" id="13885751"/>
<organism evidence="8 9">
    <name type="scientific">Kazachstania africana (strain ATCC 22294 / BCRC 22015 / CBS 2517 / CECT 1963 / NBRC 1671 / NRRL Y-8276)</name>
    <name type="common">Yeast</name>
    <name type="synonym">Kluyveromyces africanus</name>
    <dbReference type="NCBI Taxonomy" id="1071382"/>
    <lineage>
        <taxon>Eukaryota</taxon>
        <taxon>Fungi</taxon>
        <taxon>Dikarya</taxon>
        <taxon>Ascomycota</taxon>
        <taxon>Saccharomycotina</taxon>
        <taxon>Saccharomycetes</taxon>
        <taxon>Saccharomycetales</taxon>
        <taxon>Saccharomycetaceae</taxon>
        <taxon>Kazachstania</taxon>
    </lineage>
</organism>
<dbReference type="GO" id="GO:0003677">
    <property type="term" value="F:DNA binding"/>
    <property type="evidence" value="ECO:0007669"/>
    <property type="project" value="UniProtKB-KW"/>
</dbReference>
<dbReference type="HOGENOM" id="CLU_112609_0_1_1"/>
<feature type="domain" description="HTH cro/C1-type" evidence="7">
    <location>
        <begin position="88"/>
        <end position="142"/>
    </location>
</feature>
<dbReference type="EMBL" id="HE650824">
    <property type="protein sequence ID" value="CCF57793.1"/>
    <property type="molecule type" value="Genomic_DNA"/>
</dbReference>
<dbReference type="PROSITE" id="PS50943">
    <property type="entry name" value="HTH_CROC1"/>
    <property type="match status" value="1"/>
</dbReference>
<evidence type="ECO:0000256" key="3">
    <source>
        <dbReference type="ARBA" id="ARBA00023125"/>
    </source>
</evidence>